<keyword evidence="3 6" id="KW-0472">Membrane</keyword>
<dbReference type="PANTHER" id="PTHR12080">
    <property type="entry name" value="SIGNALING LYMPHOCYTIC ACTIVATION MOLECULE"/>
    <property type="match status" value="1"/>
</dbReference>
<evidence type="ECO:0000256" key="4">
    <source>
        <dbReference type="ARBA" id="ARBA00023180"/>
    </source>
</evidence>
<dbReference type="InterPro" id="IPR013098">
    <property type="entry name" value="Ig_I-set"/>
</dbReference>
<keyword evidence="10" id="KW-1185">Reference proteome</keyword>
<comment type="subcellular location">
    <subcellularLocation>
        <location evidence="1">Membrane</location>
    </subcellularLocation>
</comment>
<dbReference type="Proteomes" id="UP001178461">
    <property type="component" value="Chromosome 16"/>
</dbReference>
<accession>A0AA35PSC2</accession>
<feature type="compositionally biased region" description="Polar residues" evidence="5">
    <location>
        <begin position="290"/>
        <end position="306"/>
    </location>
</feature>
<keyword evidence="4" id="KW-0325">Glycoprotein</keyword>
<dbReference type="AlphaFoldDB" id="A0AA35PSC2"/>
<proteinExistence type="predicted"/>
<keyword evidence="6" id="KW-1133">Transmembrane helix</keyword>
<dbReference type="InterPro" id="IPR007110">
    <property type="entry name" value="Ig-like_dom"/>
</dbReference>
<evidence type="ECO:0000313" key="9">
    <source>
        <dbReference type="EMBL" id="CAI5798639.1"/>
    </source>
</evidence>
<dbReference type="EMBL" id="OX395143">
    <property type="protein sequence ID" value="CAI5798639.1"/>
    <property type="molecule type" value="Genomic_DNA"/>
</dbReference>
<name>A0AA35PSC2_9SAUR</name>
<dbReference type="Pfam" id="PF07679">
    <property type="entry name" value="I-set"/>
    <property type="match status" value="1"/>
</dbReference>
<organism evidence="9 10">
    <name type="scientific">Podarcis lilfordi</name>
    <name type="common">Lilford's wall lizard</name>
    <dbReference type="NCBI Taxonomy" id="74358"/>
    <lineage>
        <taxon>Eukaryota</taxon>
        <taxon>Metazoa</taxon>
        <taxon>Chordata</taxon>
        <taxon>Craniata</taxon>
        <taxon>Vertebrata</taxon>
        <taxon>Euteleostomi</taxon>
        <taxon>Lepidosauria</taxon>
        <taxon>Squamata</taxon>
        <taxon>Bifurcata</taxon>
        <taxon>Unidentata</taxon>
        <taxon>Episquamata</taxon>
        <taxon>Laterata</taxon>
        <taxon>Lacertibaenia</taxon>
        <taxon>Lacertidae</taxon>
        <taxon>Podarcis</taxon>
    </lineage>
</organism>
<feature type="chain" id="PRO_5041363386" evidence="7">
    <location>
        <begin position="26"/>
        <end position="328"/>
    </location>
</feature>
<keyword evidence="2 7" id="KW-0732">Signal</keyword>
<dbReference type="GO" id="GO:0016020">
    <property type="term" value="C:membrane"/>
    <property type="evidence" value="ECO:0007669"/>
    <property type="project" value="UniProtKB-SubCell"/>
</dbReference>
<feature type="transmembrane region" description="Helical" evidence="6">
    <location>
        <begin position="247"/>
        <end position="267"/>
    </location>
</feature>
<dbReference type="InterPro" id="IPR036179">
    <property type="entry name" value="Ig-like_dom_sf"/>
</dbReference>
<protein>
    <submittedName>
        <fullName evidence="9">SLAM family member 8-like isoform X1</fullName>
    </submittedName>
</protein>
<feature type="domain" description="Ig-like" evidence="8">
    <location>
        <begin position="136"/>
        <end position="221"/>
    </location>
</feature>
<feature type="region of interest" description="Disordered" evidence="5">
    <location>
        <begin position="290"/>
        <end position="328"/>
    </location>
</feature>
<dbReference type="InterPro" id="IPR013783">
    <property type="entry name" value="Ig-like_fold"/>
</dbReference>
<dbReference type="Gene3D" id="2.60.40.10">
    <property type="entry name" value="Immunoglobulins"/>
    <property type="match status" value="2"/>
</dbReference>
<sequence length="328" mass="36147">MDGSPFKFLLFFGIVFLPGTGPTAQNSPPTYVNELQGRSVLLHINIPSGITVDIIKLDFQSWTGEISQLAEINGTVKYTSDRLGQRLTMVNKTTLKISHLQMEDSGLYKAHVRFKEVALYPTNLFYLTVSAPVPKPQITLLNVFKTSEGVNVTLRCLVPGEEKIDISWGRGDPASPLEESSDRHCLSGNDTVLQLFRQSCYTNSTIITCQASNAVDQKNASYDLNRIPECEGVRLIDPTYNGADWKILGIILGSIFGIVALGLLICWKRKALTSRFQTVFCHKNSTSNTTELQEVETSPSASQNGYSKCAPSEPDKPVTPPLSPRENS</sequence>
<evidence type="ECO:0000256" key="6">
    <source>
        <dbReference type="SAM" id="Phobius"/>
    </source>
</evidence>
<evidence type="ECO:0000256" key="3">
    <source>
        <dbReference type="ARBA" id="ARBA00023136"/>
    </source>
</evidence>
<keyword evidence="6" id="KW-0812">Transmembrane</keyword>
<dbReference type="PANTHER" id="PTHR12080:SF121">
    <property type="entry name" value="IG-LIKE DOMAIN-CONTAINING PROTEIN-RELATED"/>
    <property type="match status" value="1"/>
</dbReference>
<evidence type="ECO:0000256" key="5">
    <source>
        <dbReference type="SAM" id="MobiDB-lite"/>
    </source>
</evidence>
<evidence type="ECO:0000313" key="10">
    <source>
        <dbReference type="Proteomes" id="UP001178461"/>
    </source>
</evidence>
<evidence type="ECO:0000256" key="2">
    <source>
        <dbReference type="ARBA" id="ARBA00022729"/>
    </source>
</evidence>
<reference evidence="9" key="1">
    <citation type="submission" date="2022-12" db="EMBL/GenBank/DDBJ databases">
        <authorList>
            <person name="Alioto T."/>
            <person name="Alioto T."/>
            <person name="Gomez Garrido J."/>
        </authorList>
    </citation>
    <scope>NUCLEOTIDE SEQUENCE</scope>
</reference>
<evidence type="ECO:0000256" key="7">
    <source>
        <dbReference type="SAM" id="SignalP"/>
    </source>
</evidence>
<feature type="signal peptide" evidence="7">
    <location>
        <begin position="1"/>
        <end position="25"/>
    </location>
</feature>
<dbReference type="SUPFAM" id="SSF48726">
    <property type="entry name" value="Immunoglobulin"/>
    <property type="match status" value="2"/>
</dbReference>
<feature type="compositionally biased region" description="Pro residues" evidence="5">
    <location>
        <begin position="317"/>
        <end position="328"/>
    </location>
</feature>
<evidence type="ECO:0000259" key="8">
    <source>
        <dbReference type="PROSITE" id="PS50835"/>
    </source>
</evidence>
<dbReference type="PROSITE" id="PS50835">
    <property type="entry name" value="IG_LIKE"/>
    <property type="match status" value="1"/>
</dbReference>
<dbReference type="InterPro" id="IPR015631">
    <property type="entry name" value="CD2/SLAM_rcpt"/>
</dbReference>
<gene>
    <name evidence="9" type="ORF">PODLI_1B001566</name>
</gene>
<evidence type="ECO:0000256" key="1">
    <source>
        <dbReference type="ARBA" id="ARBA00004370"/>
    </source>
</evidence>